<dbReference type="InterPro" id="IPR024411">
    <property type="entry name" value="Tail_terminator_phage"/>
</dbReference>
<name>A0A1F7X2J4_9BACT</name>
<evidence type="ECO:0000313" key="1">
    <source>
        <dbReference type="EMBL" id="OGM08939.1"/>
    </source>
</evidence>
<organism evidence="1 2">
    <name type="scientific">Candidatus Woesebacteria bacterium RBG_13_36_22</name>
    <dbReference type="NCBI Taxonomy" id="1802478"/>
    <lineage>
        <taxon>Bacteria</taxon>
        <taxon>Candidatus Woeseibacteriota</taxon>
    </lineage>
</organism>
<protein>
    <submittedName>
        <fullName evidence="1">Uncharacterized protein</fullName>
    </submittedName>
</protein>
<comment type="caution">
    <text evidence="1">The sequence shown here is derived from an EMBL/GenBank/DDBJ whole genome shotgun (WGS) entry which is preliminary data.</text>
</comment>
<accession>A0A1F7X2J4</accession>
<reference evidence="1 2" key="1">
    <citation type="journal article" date="2016" name="Nat. Commun.">
        <title>Thousands of microbial genomes shed light on interconnected biogeochemical processes in an aquifer system.</title>
        <authorList>
            <person name="Anantharaman K."/>
            <person name="Brown C.T."/>
            <person name="Hug L.A."/>
            <person name="Sharon I."/>
            <person name="Castelle C.J."/>
            <person name="Probst A.J."/>
            <person name="Thomas B.C."/>
            <person name="Singh A."/>
            <person name="Wilkins M.J."/>
            <person name="Karaoz U."/>
            <person name="Brodie E.L."/>
            <person name="Williams K.H."/>
            <person name="Hubbard S.S."/>
            <person name="Banfield J.F."/>
        </authorList>
    </citation>
    <scope>NUCLEOTIDE SEQUENCE [LARGE SCALE GENOMIC DNA]</scope>
</reference>
<proteinExistence type="predicted"/>
<dbReference type="EMBL" id="MGFQ01000034">
    <property type="protein sequence ID" value="OGM08939.1"/>
    <property type="molecule type" value="Genomic_DNA"/>
</dbReference>
<dbReference type="AlphaFoldDB" id="A0A1F7X2J4"/>
<sequence>MKYLDNQGYGTENVDLFLGFKPNTPDNCVVVYDESAPGLDESSCLEVDLFGLQILVRNTSYDTCYSIINSIHKEVAGFGGQVLIVGGDDISYVTVETSPTSLGKDDKGRSEWTSHYYVRATSILNDWRL</sequence>
<dbReference type="Proteomes" id="UP000176939">
    <property type="component" value="Unassembled WGS sequence"/>
</dbReference>
<evidence type="ECO:0000313" key="2">
    <source>
        <dbReference type="Proteomes" id="UP000176939"/>
    </source>
</evidence>
<gene>
    <name evidence="1" type="ORF">A2Z67_05810</name>
</gene>
<dbReference type="Pfam" id="PF12691">
    <property type="entry name" value="Phage_tail_terminator_6"/>
    <property type="match status" value="1"/>
</dbReference>